<evidence type="ECO:0000256" key="3">
    <source>
        <dbReference type="ARBA" id="ARBA00023326"/>
    </source>
</evidence>
<feature type="signal peptide" evidence="5">
    <location>
        <begin position="1"/>
        <end position="32"/>
    </location>
</feature>
<evidence type="ECO:0000259" key="6">
    <source>
        <dbReference type="PROSITE" id="PS50853"/>
    </source>
</evidence>
<evidence type="ECO:0000256" key="4">
    <source>
        <dbReference type="SAM" id="MobiDB-lite"/>
    </source>
</evidence>
<dbReference type="SUPFAM" id="SSF49265">
    <property type="entry name" value="Fibronectin type III"/>
    <property type="match status" value="6"/>
</dbReference>
<evidence type="ECO:0000256" key="2">
    <source>
        <dbReference type="ARBA" id="ARBA00023295"/>
    </source>
</evidence>
<feature type="domain" description="Fibronectin type-III" evidence="6">
    <location>
        <begin position="1406"/>
        <end position="1495"/>
    </location>
</feature>
<feature type="compositionally biased region" description="Low complexity" evidence="4">
    <location>
        <begin position="901"/>
        <end position="916"/>
    </location>
</feature>
<evidence type="ECO:0000256" key="5">
    <source>
        <dbReference type="SAM" id="SignalP"/>
    </source>
</evidence>
<feature type="domain" description="Fibronectin type-III" evidence="6">
    <location>
        <begin position="1030"/>
        <end position="1118"/>
    </location>
</feature>
<comment type="caution">
    <text evidence="7">The sequence shown here is derived from an EMBL/GenBank/DDBJ whole genome shotgun (WGS) entry which is preliminary data.</text>
</comment>
<dbReference type="PROSITE" id="PS50853">
    <property type="entry name" value="FN3"/>
    <property type="match status" value="10"/>
</dbReference>
<dbReference type="PRINTS" id="PR00014">
    <property type="entry name" value="FNTYPEIII"/>
</dbReference>
<keyword evidence="3" id="KW-0624">Polysaccharide degradation</keyword>
<feature type="domain" description="Fibronectin type-III" evidence="6">
    <location>
        <begin position="1308"/>
        <end position="1405"/>
    </location>
</feature>
<feature type="domain" description="Fibronectin type-III" evidence="6">
    <location>
        <begin position="1120"/>
        <end position="1217"/>
    </location>
</feature>
<evidence type="ECO:0000313" key="8">
    <source>
        <dbReference type="Proteomes" id="UP000630594"/>
    </source>
</evidence>
<feature type="region of interest" description="Disordered" evidence="4">
    <location>
        <begin position="901"/>
        <end position="927"/>
    </location>
</feature>
<feature type="region of interest" description="Disordered" evidence="4">
    <location>
        <begin position="584"/>
        <end position="604"/>
    </location>
</feature>
<organism evidence="7 8">
    <name type="scientific">Nocardioides daphniae</name>
    <dbReference type="NCBI Taxonomy" id="402297"/>
    <lineage>
        <taxon>Bacteria</taxon>
        <taxon>Bacillati</taxon>
        <taxon>Actinomycetota</taxon>
        <taxon>Actinomycetes</taxon>
        <taxon>Propionibacteriales</taxon>
        <taxon>Nocardioidaceae</taxon>
        <taxon>Nocardioides</taxon>
    </lineage>
</organism>
<dbReference type="PANTHER" id="PTHR13817:SF151">
    <property type="entry name" value="TITIN"/>
    <property type="match status" value="1"/>
</dbReference>
<keyword evidence="1" id="KW-0677">Repeat</keyword>
<keyword evidence="3" id="KW-0119">Carbohydrate metabolism</keyword>
<feature type="region of interest" description="Disordered" evidence="4">
    <location>
        <begin position="1584"/>
        <end position="1606"/>
    </location>
</feature>
<keyword evidence="2" id="KW-0378">Hydrolase</keyword>
<dbReference type="InterPro" id="IPR036116">
    <property type="entry name" value="FN3_sf"/>
</dbReference>
<keyword evidence="8" id="KW-1185">Reference proteome</keyword>
<proteinExistence type="predicted"/>
<feature type="domain" description="Fibronectin type-III" evidence="6">
    <location>
        <begin position="1496"/>
        <end position="1591"/>
    </location>
</feature>
<dbReference type="InterPro" id="IPR050964">
    <property type="entry name" value="Striated_Muscle_Regulatory"/>
</dbReference>
<feature type="domain" description="Fibronectin type-III" evidence="6">
    <location>
        <begin position="594"/>
        <end position="688"/>
    </location>
</feature>
<dbReference type="SMART" id="SM00060">
    <property type="entry name" value="FN3"/>
    <property type="match status" value="11"/>
</dbReference>
<dbReference type="InterPro" id="IPR013783">
    <property type="entry name" value="Ig-like_fold"/>
</dbReference>
<reference evidence="8" key="1">
    <citation type="journal article" date="2019" name="Int. J. Syst. Evol. Microbiol.">
        <title>The Global Catalogue of Microorganisms (GCM) 10K type strain sequencing project: providing services to taxonomists for standard genome sequencing and annotation.</title>
        <authorList>
            <consortium name="The Broad Institute Genomics Platform"/>
            <consortium name="The Broad Institute Genome Sequencing Center for Infectious Disease"/>
            <person name="Wu L."/>
            <person name="Ma J."/>
        </authorList>
    </citation>
    <scope>NUCLEOTIDE SEQUENCE [LARGE SCALE GENOMIC DNA]</scope>
    <source>
        <strain evidence="8">CCM 7403</strain>
    </source>
</reference>
<dbReference type="RefSeq" id="WP_188420730.1">
    <property type="nucleotide sequence ID" value="NZ_BMCK01000001.1"/>
</dbReference>
<dbReference type="EMBL" id="BMCK01000001">
    <property type="protein sequence ID" value="GGD07895.1"/>
    <property type="molecule type" value="Genomic_DNA"/>
</dbReference>
<feature type="domain" description="Fibronectin type-III" evidence="6">
    <location>
        <begin position="496"/>
        <end position="589"/>
    </location>
</feature>
<keyword evidence="2" id="KW-0326">Glycosidase</keyword>
<sequence>MKAVSQYRRPLSALVAVLLVPASLGLVPGAAAAEPTAPPAAPSAAPSTAGADVELTAAAPLLDAPVNGPEALRELGDQVAVAAARNELSTTELRTLLRTDETAWVARDGAVYYVDPAPETLDAQPASAERIAPLAGTFSLNSNPGAALTILLDFDGATVTGTQWNASNGVLAGAHPAWDPAGNGPAFSDDELVKIQQVWAIVAEDYAPFDVNVTTQDPGQDAMVRSSSSDGVYGTRVLVSPSDDAYAKICNRQCGGVAFLGVFDRVGTYTQPAWVFPQALGDGAKYVAEAASHEAGHNLDLQHDGTSTLGYYEGHGIWAPIMGVGYGVPLSQWSRGSYVDADNPQDDVAILTGYLGARADDASDAVMAASPLPTGQALIGSRDDVDSYLLGSCPAGSVVEVAPSALAPNLDVRAVLYDATGAQRAVSAPASGRGTMFRATGLDTALVVPEAGHGWVVTVEGAGQGEWASLGYDDYGSLGSYTVTAPGCTVEGTTGVPSEPTGLTTGTAGLDSVTLTWSEPAELAGGPVTAYVVTRSGSSESHTLAATARSHTFAGLAPETSYTLSVRAVNAAGAGQWASVTATTQAPPPVAPSAPRNLAGSHNQQDGRLEVTWSEPADSGTQPVTGYAVYLNGVHLGQLGATARGAYLTRDGGYPDGTYVVGVAAVSAAGQSPTAQVTITVARPVAPSNDAVAAAEVIAGVSGSVVGDNTSATREATDPVPYGTGAGGYSVWYAWTPTSTGWVSMSTSGGGAGRSTTLSVMQGDPGSWWEQPGANYTYGMHASIWFKAQAGTRYLVAVDGYSRAGGVGPFTLTWDQAPEVKPGVPRNVKARAVLNSAHVTWDAPDGGPGSGPTDYVVRASPGGQECSTFQFPFDVTPPATECTVSGLTNGQAYTFTVTASNSAGSTTSAPTAPVTPQADTTPPRMSEVTVTPDRVSLFGGTVTVTMRVTDEGSGLQGSPNFTFSGGGGGLGSMTRISGDKYDGVYRGTYTFAALSALGTRTLSVYPLRDEAGNSTFFVDGPSVVVGAPGTPAAPTATVRDDRRVALGWVAPDQDGNVIDSYEVELVPTGEVFTTTSTSYVHALGNRPASQPVSYRVRAHNAGGWSRWSPATPSLVVPALAPDTVTGVQATRGDRQATVSWAAPDDNGSPITGYTVSVRAGGQEVRTVTAAAGQRSATVTGLVNGTSYTFTVAASNTVGSSAASLPSAPVVPAGVPAAPAAPSVGRGDAAVTVTWVAPDDNGSPITGYTVSVRAGGQEVRTVTAAAGQRSATVTGLVNGTSYTFTVAASNTVGSSAASLPSAPVVPAGVPAAPAAPSVGRGDAAVTVSWAAPDDNGSPITGYTVSVRAGGQEVRTVTAAAGQRSATVTGLVNGTSYTFTVAASNTVGSSAASLPSAPVVPAGVPAAPAAPSVVRGDAAVTVTWVAPDDNGSPITGYTVSVRAGGQEVRTVTAAAGQRSATVTGLVNGTSYTFVVSAVNAVGSSAASLPSVPVVPAGVPDAPAAPSVVGGDAAVTVSWAEVPGNGDPVTGYVVRAYAGGAVKKVVEVGAGVTSTTVTGLVNGTSHTFTVTAVNGVGASPESAASAAVTPVAPPKPGPKAKAPSQMAPPKVTVRGKNAVLRWKAAKANGAKVTSYLIDIAPNKRVKDRVVKGSARQITLKKLRPGTYRVRIAARNAAGTSKYSRWVKIRIR</sequence>
<feature type="domain" description="Fibronectin type-III" evidence="6">
    <location>
        <begin position="824"/>
        <end position="923"/>
    </location>
</feature>
<keyword evidence="5" id="KW-0732">Signal</keyword>
<dbReference type="CDD" id="cd00063">
    <property type="entry name" value="FN3"/>
    <property type="match status" value="9"/>
</dbReference>
<accession>A0ABQ1PZ22</accession>
<dbReference type="PANTHER" id="PTHR13817">
    <property type="entry name" value="TITIN"/>
    <property type="match status" value="1"/>
</dbReference>
<evidence type="ECO:0000256" key="1">
    <source>
        <dbReference type="ARBA" id="ARBA00022737"/>
    </source>
</evidence>
<dbReference type="Gene3D" id="2.60.40.10">
    <property type="entry name" value="Immunoglobulins"/>
    <property type="match status" value="10"/>
</dbReference>
<name>A0ABQ1PZ22_9ACTN</name>
<feature type="domain" description="Fibronectin type-III" evidence="6">
    <location>
        <begin position="1599"/>
        <end position="1688"/>
    </location>
</feature>
<dbReference type="Pfam" id="PF00041">
    <property type="entry name" value="fn3"/>
    <property type="match status" value="9"/>
</dbReference>
<dbReference type="InterPro" id="IPR003961">
    <property type="entry name" value="FN3_dom"/>
</dbReference>
<gene>
    <name evidence="7" type="ORF">GCM10007231_03330</name>
</gene>
<dbReference type="Proteomes" id="UP000630594">
    <property type="component" value="Unassembled WGS sequence"/>
</dbReference>
<evidence type="ECO:0000313" key="7">
    <source>
        <dbReference type="EMBL" id="GGD07895.1"/>
    </source>
</evidence>
<feature type="domain" description="Fibronectin type-III" evidence="6">
    <location>
        <begin position="1218"/>
        <end position="1307"/>
    </location>
</feature>
<feature type="chain" id="PRO_5045983154" description="Fibronectin type-III domain-containing protein" evidence="5">
    <location>
        <begin position="33"/>
        <end position="1688"/>
    </location>
</feature>
<protein>
    <recommendedName>
        <fullName evidence="6">Fibronectin type-III domain-containing protein</fullName>
    </recommendedName>
</protein>